<dbReference type="AlphaFoldDB" id="A0A9P0JAN5"/>
<evidence type="ECO:0000313" key="2">
    <source>
        <dbReference type="Proteomes" id="UP001154329"/>
    </source>
</evidence>
<proteinExistence type="predicted"/>
<dbReference type="Proteomes" id="UP001154329">
    <property type="component" value="Chromosome 3"/>
</dbReference>
<keyword evidence="2" id="KW-1185">Reference proteome</keyword>
<protein>
    <submittedName>
        <fullName evidence="1">Uncharacterized protein</fullName>
    </submittedName>
</protein>
<dbReference type="EMBL" id="OU899036">
    <property type="protein sequence ID" value="CAH1733398.1"/>
    <property type="molecule type" value="Genomic_DNA"/>
</dbReference>
<organism evidence="1 2">
    <name type="scientific">Aphis gossypii</name>
    <name type="common">Cotton aphid</name>
    <dbReference type="NCBI Taxonomy" id="80765"/>
    <lineage>
        <taxon>Eukaryota</taxon>
        <taxon>Metazoa</taxon>
        <taxon>Ecdysozoa</taxon>
        <taxon>Arthropoda</taxon>
        <taxon>Hexapoda</taxon>
        <taxon>Insecta</taxon>
        <taxon>Pterygota</taxon>
        <taxon>Neoptera</taxon>
        <taxon>Paraneoptera</taxon>
        <taxon>Hemiptera</taxon>
        <taxon>Sternorrhyncha</taxon>
        <taxon>Aphidomorpha</taxon>
        <taxon>Aphidoidea</taxon>
        <taxon>Aphididae</taxon>
        <taxon>Aphidini</taxon>
        <taxon>Aphis</taxon>
        <taxon>Aphis</taxon>
    </lineage>
</organism>
<gene>
    <name evidence="1" type="ORF">APHIGO_LOCUS9714</name>
</gene>
<name>A0A9P0JAN5_APHGO</name>
<accession>A0A9P0JAN5</accession>
<sequence>MELTKKIGFLNLTVLEHFTDMELVHVHCKQAINLCGIHHIRSLGKLLVSRSEILKNRSHRLYYVLLRFNNMILPLDDNIAFDVFLDWVFYKSVNNVYAVVENLTTTDFKKVVMLHLNQMPRLDLDSANLSFKQTIVKPFSHRPMEPELNSPDGQG</sequence>
<evidence type="ECO:0000313" key="1">
    <source>
        <dbReference type="EMBL" id="CAH1733398.1"/>
    </source>
</evidence>
<reference evidence="1" key="1">
    <citation type="submission" date="2022-02" db="EMBL/GenBank/DDBJ databases">
        <authorList>
            <person name="King R."/>
        </authorList>
    </citation>
    <scope>NUCLEOTIDE SEQUENCE</scope>
</reference>
<reference evidence="1" key="2">
    <citation type="submission" date="2022-10" db="EMBL/GenBank/DDBJ databases">
        <authorList>
            <consortium name="ENA_rothamsted_submissions"/>
            <consortium name="culmorum"/>
            <person name="King R."/>
        </authorList>
    </citation>
    <scope>NUCLEOTIDE SEQUENCE</scope>
</reference>